<dbReference type="GO" id="GO:0005829">
    <property type="term" value="C:cytosol"/>
    <property type="evidence" value="ECO:0007669"/>
    <property type="project" value="TreeGrafter"/>
</dbReference>
<dbReference type="InterPro" id="IPR001227">
    <property type="entry name" value="Ac_transferase_dom_sf"/>
</dbReference>
<evidence type="ECO:0000256" key="3">
    <source>
        <dbReference type="ARBA" id="ARBA00018953"/>
    </source>
</evidence>
<dbReference type="Gene3D" id="3.40.366.10">
    <property type="entry name" value="Malonyl-Coenzyme A Acyl Carrier Protein, domain 2"/>
    <property type="match status" value="1"/>
</dbReference>
<evidence type="ECO:0000256" key="5">
    <source>
        <dbReference type="ARBA" id="ARBA00023315"/>
    </source>
</evidence>
<dbReference type="SMART" id="SM00827">
    <property type="entry name" value="PKS_AT"/>
    <property type="match status" value="1"/>
</dbReference>
<dbReference type="UniPathway" id="UPA00094"/>
<evidence type="ECO:0000256" key="1">
    <source>
        <dbReference type="ARBA" id="ARBA00005194"/>
    </source>
</evidence>
<accession>A0A451D312</accession>
<evidence type="ECO:0000256" key="8">
    <source>
        <dbReference type="PIRSR" id="PIRSR000446-1"/>
    </source>
</evidence>
<dbReference type="InterPro" id="IPR016036">
    <property type="entry name" value="Malonyl_transacylase_ACP-bd"/>
</dbReference>
<comment type="pathway">
    <text evidence="1">Lipid metabolism; fatty acid biosynthesis.</text>
</comment>
<dbReference type="EMBL" id="LR217703">
    <property type="protein sequence ID" value="VFP80036.1"/>
    <property type="molecule type" value="Genomic_DNA"/>
</dbReference>
<reference evidence="10 11" key="1">
    <citation type="submission" date="2019-02" db="EMBL/GenBank/DDBJ databases">
        <authorList>
            <person name="Manzano-Marin A."/>
            <person name="Manzano-Marin A."/>
        </authorList>
    </citation>
    <scope>NUCLEOTIDE SEQUENCE [LARGE SCALE GENOMIC DNA]</scope>
    <source>
        <strain evidence="10 11">ErCicuneomaculata</strain>
    </source>
</reference>
<keyword evidence="4 7" id="KW-0808">Transferase</keyword>
<dbReference type="SUPFAM" id="SSF55048">
    <property type="entry name" value="Probable ACP-binding domain of malonyl-CoA ACP transacylase"/>
    <property type="match status" value="1"/>
</dbReference>
<evidence type="ECO:0000313" key="10">
    <source>
        <dbReference type="EMBL" id="VFP80036.1"/>
    </source>
</evidence>
<evidence type="ECO:0000256" key="7">
    <source>
        <dbReference type="PIRNR" id="PIRNR000446"/>
    </source>
</evidence>
<dbReference type="InterPro" id="IPR014043">
    <property type="entry name" value="Acyl_transferase_dom"/>
</dbReference>
<dbReference type="FunFam" id="3.30.70.250:FF:000001">
    <property type="entry name" value="Malonyl CoA-acyl carrier protein transacylase"/>
    <property type="match status" value="1"/>
</dbReference>
<dbReference type="Pfam" id="PF00698">
    <property type="entry name" value="Acyl_transf_1"/>
    <property type="match status" value="1"/>
</dbReference>
<dbReference type="InterPro" id="IPR016035">
    <property type="entry name" value="Acyl_Trfase/lysoPLipase"/>
</dbReference>
<evidence type="ECO:0000259" key="9">
    <source>
        <dbReference type="SMART" id="SM00827"/>
    </source>
</evidence>
<evidence type="ECO:0000256" key="6">
    <source>
        <dbReference type="ARBA" id="ARBA00048462"/>
    </source>
</evidence>
<dbReference type="AlphaFoldDB" id="A0A451D312"/>
<feature type="domain" description="Malonyl-CoA:ACP transacylase (MAT)" evidence="9">
    <location>
        <begin position="7"/>
        <end position="302"/>
    </location>
</feature>
<proteinExistence type="inferred from homology"/>
<keyword evidence="5 7" id="KW-0012">Acyltransferase</keyword>
<sequence length="315" mass="34901">MTKYAMIFPGQGSQYKGMLKKLEKIYNIVEYTFGTASEILGYDLWDLVQKDSSKELHQTWRTQPAILAASVSIFRIWEKKKAKMPKILAGHSLGEYSALVCGGVIKFSDAIKLVELRGKLMQEAVPEKAGAMTVIIGLDIKSIEKACAESAYNQIVSPVIFNAPNQIVIAGHKDAIERTSIACKIAGAKSIITLPVSIPSHCILMKSAAKKFKIALENIQFHRPQCQIVNNVDVAIETSSQAIRNALIRQMYMPVRWEEVVKFIFGKKINLLIEIGPGKTLQGLAKRIIPTLKTVSINDPDTLDEALQQSQGYII</sequence>
<dbReference type="NCBIfam" id="TIGR00128">
    <property type="entry name" value="fabD"/>
    <property type="match status" value="1"/>
</dbReference>
<dbReference type="GO" id="GO:0004314">
    <property type="term" value="F:[acyl-carrier-protein] S-malonyltransferase activity"/>
    <property type="evidence" value="ECO:0007669"/>
    <property type="project" value="UniProtKB-EC"/>
</dbReference>
<dbReference type="Proteomes" id="UP000294412">
    <property type="component" value="Chromosome"/>
</dbReference>
<dbReference type="GO" id="GO:0006633">
    <property type="term" value="P:fatty acid biosynthetic process"/>
    <property type="evidence" value="ECO:0007669"/>
    <property type="project" value="UniProtKB-UniPathway"/>
</dbReference>
<evidence type="ECO:0000256" key="2">
    <source>
        <dbReference type="ARBA" id="ARBA00013258"/>
    </source>
</evidence>
<comment type="catalytic activity">
    <reaction evidence="6 7">
        <text>holo-[ACP] + malonyl-CoA = malonyl-[ACP] + CoA</text>
        <dbReference type="Rhea" id="RHEA:41792"/>
        <dbReference type="Rhea" id="RHEA-COMP:9623"/>
        <dbReference type="Rhea" id="RHEA-COMP:9685"/>
        <dbReference type="ChEBI" id="CHEBI:57287"/>
        <dbReference type="ChEBI" id="CHEBI:57384"/>
        <dbReference type="ChEBI" id="CHEBI:64479"/>
        <dbReference type="ChEBI" id="CHEBI:78449"/>
        <dbReference type="EC" id="2.3.1.39"/>
    </reaction>
</comment>
<dbReference type="InterPro" id="IPR050858">
    <property type="entry name" value="Mal-CoA-ACP_Trans/PKS_FabD"/>
</dbReference>
<dbReference type="PANTHER" id="PTHR42681">
    <property type="entry name" value="MALONYL-COA-ACYL CARRIER PROTEIN TRANSACYLASE, MITOCHONDRIAL"/>
    <property type="match status" value="1"/>
</dbReference>
<dbReference type="InterPro" id="IPR024925">
    <property type="entry name" value="Malonyl_CoA-ACP_transAc"/>
</dbReference>
<comment type="similarity">
    <text evidence="7">Belongs to the fabD family.</text>
</comment>
<organism evidence="10 11">
    <name type="scientific">Candidatus Erwinia haradaeae</name>
    <dbReference type="NCBI Taxonomy" id="1922217"/>
    <lineage>
        <taxon>Bacteria</taxon>
        <taxon>Pseudomonadati</taxon>
        <taxon>Pseudomonadota</taxon>
        <taxon>Gammaproteobacteria</taxon>
        <taxon>Enterobacterales</taxon>
        <taxon>Erwiniaceae</taxon>
        <taxon>Erwinia</taxon>
    </lineage>
</organism>
<name>A0A451D312_9GAMM</name>
<protein>
    <recommendedName>
        <fullName evidence="3 7">Malonyl CoA-acyl carrier protein transacylase</fullName>
        <ecNumber evidence="2 7">2.3.1.39</ecNumber>
    </recommendedName>
</protein>
<evidence type="ECO:0000313" key="11">
    <source>
        <dbReference type="Proteomes" id="UP000294412"/>
    </source>
</evidence>
<gene>
    <name evidence="10" type="primary">fabD</name>
    <name evidence="10" type="ORF">ERCICUMA2628_513</name>
</gene>
<dbReference type="PANTHER" id="PTHR42681:SF1">
    <property type="entry name" value="MALONYL-COA-ACYL CARRIER PROTEIN TRANSACYLASE, MITOCHONDRIAL"/>
    <property type="match status" value="1"/>
</dbReference>
<dbReference type="InterPro" id="IPR004410">
    <property type="entry name" value="Malonyl_CoA-ACP_transAc_FabD"/>
</dbReference>
<dbReference type="EC" id="2.3.1.39" evidence="2 7"/>
<dbReference type="SUPFAM" id="SSF52151">
    <property type="entry name" value="FabD/lysophospholipase-like"/>
    <property type="match status" value="1"/>
</dbReference>
<evidence type="ECO:0000256" key="4">
    <source>
        <dbReference type="ARBA" id="ARBA00022679"/>
    </source>
</evidence>
<dbReference type="Gene3D" id="3.30.70.250">
    <property type="entry name" value="Malonyl-CoA ACP transacylase, ACP-binding"/>
    <property type="match status" value="1"/>
</dbReference>
<feature type="active site" evidence="8">
    <location>
        <position position="92"/>
    </location>
</feature>
<dbReference type="PIRSF" id="PIRSF000446">
    <property type="entry name" value="Mct"/>
    <property type="match status" value="1"/>
</dbReference>
<feature type="active site" evidence="8">
    <location>
        <position position="201"/>
    </location>
</feature>